<feature type="chain" id="PRO_5031495396" evidence="2">
    <location>
        <begin position="24"/>
        <end position="217"/>
    </location>
</feature>
<evidence type="ECO:0000259" key="3">
    <source>
        <dbReference type="Pfam" id="PF13505"/>
    </source>
</evidence>
<evidence type="ECO:0000313" key="4">
    <source>
        <dbReference type="EMBL" id="MBB3957188.1"/>
    </source>
</evidence>
<organism evidence="4 5">
    <name type="scientific">Novosphingobium sediminicola</name>
    <dbReference type="NCBI Taxonomy" id="563162"/>
    <lineage>
        <taxon>Bacteria</taxon>
        <taxon>Pseudomonadati</taxon>
        <taxon>Pseudomonadota</taxon>
        <taxon>Alphaproteobacteria</taxon>
        <taxon>Sphingomonadales</taxon>
        <taxon>Sphingomonadaceae</taxon>
        <taxon>Novosphingobium</taxon>
    </lineage>
</organism>
<keyword evidence="1 2" id="KW-0732">Signal</keyword>
<reference evidence="4 5" key="1">
    <citation type="submission" date="2020-08" db="EMBL/GenBank/DDBJ databases">
        <title>Genomic Encyclopedia of Type Strains, Phase IV (KMG-IV): sequencing the most valuable type-strain genomes for metagenomic binning, comparative biology and taxonomic classification.</title>
        <authorList>
            <person name="Goeker M."/>
        </authorList>
    </citation>
    <scope>NUCLEOTIDE SEQUENCE [LARGE SCALE GENOMIC DNA]</scope>
    <source>
        <strain evidence="4 5">DSM 27057</strain>
    </source>
</reference>
<evidence type="ECO:0000256" key="2">
    <source>
        <dbReference type="SAM" id="SignalP"/>
    </source>
</evidence>
<comment type="caution">
    <text evidence="4">The sequence shown here is derived from an EMBL/GenBank/DDBJ whole genome shotgun (WGS) entry which is preliminary data.</text>
</comment>
<dbReference type="Proteomes" id="UP000548867">
    <property type="component" value="Unassembled WGS sequence"/>
</dbReference>
<evidence type="ECO:0000256" key="1">
    <source>
        <dbReference type="ARBA" id="ARBA00022729"/>
    </source>
</evidence>
<dbReference type="AlphaFoldDB" id="A0A7W6CML6"/>
<dbReference type="EMBL" id="JACIDX010000020">
    <property type="protein sequence ID" value="MBB3957188.1"/>
    <property type="molecule type" value="Genomic_DNA"/>
</dbReference>
<dbReference type="Gene3D" id="2.40.160.20">
    <property type="match status" value="1"/>
</dbReference>
<dbReference type="SUPFAM" id="SSF56925">
    <property type="entry name" value="OMPA-like"/>
    <property type="match status" value="1"/>
</dbReference>
<name>A0A7W6CML6_9SPHN</name>
<dbReference type="InterPro" id="IPR027385">
    <property type="entry name" value="Beta-barrel_OMP"/>
</dbReference>
<keyword evidence="5" id="KW-1185">Reference proteome</keyword>
<sequence length="217" mass="22838">MRNNKFTLVLAAALCGISLPALAQQADTDKGIYGVGRVGATFGTGQKLGSLPDRSAFSADSDYKPGITGELGIGYDFGLFRVEQTAGYTQFKPKASSGAIGNTDAFTVSVAGYVDIPTGTRFEPYVGAGAGAARVQARAAQSANSLSSAYNGKDWGFLWHADAGVGYRLTSKMTVEVGGRYSQIGSLSFSGQNNTINTTYHPKLNTWSGAIGLRYRF</sequence>
<accession>A0A7W6CML6</accession>
<gene>
    <name evidence="4" type="ORF">GGR38_004162</name>
</gene>
<feature type="signal peptide" evidence="2">
    <location>
        <begin position="1"/>
        <end position="23"/>
    </location>
</feature>
<evidence type="ECO:0000313" key="5">
    <source>
        <dbReference type="Proteomes" id="UP000548867"/>
    </source>
</evidence>
<feature type="domain" description="Outer membrane protein beta-barrel" evidence="3">
    <location>
        <begin position="11"/>
        <end position="217"/>
    </location>
</feature>
<dbReference type="InterPro" id="IPR011250">
    <property type="entry name" value="OMP/PagP_B-barrel"/>
</dbReference>
<protein>
    <submittedName>
        <fullName evidence="4">Opacity protein-like surface antigen</fullName>
    </submittedName>
</protein>
<proteinExistence type="predicted"/>
<dbReference type="Pfam" id="PF13505">
    <property type="entry name" value="OMP_b-brl"/>
    <property type="match status" value="1"/>
</dbReference>
<dbReference type="RefSeq" id="WP_183628257.1">
    <property type="nucleotide sequence ID" value="NZ_JACIDX010000020.1"/>
</dbReference>